<protein>
    <submittedName>
        <fullName evidence="2">Uncharacterized protein</fullName>
    </submittedName>
</protein>
<dbReference type="Proteomes" id="UP001597094">
    <property type="component" value="Unassembled WGS sequence"/>
</dbReference>
<accession>A0ABW3ST74</accession>
<reference evidence="3" key="1">
    <citation type="journal article" date="2019" name="Int. J. Syst. Evol. Microbiol.">
        <title>The Global Catalogue of Microorganisms (GCM) 10K type strain sequencing project: providing services to taxonomists for standard genome sequencing and annotation.</title>
        <authorList>
            <consortium name="The Broad Institute Genomics Platform"/>
            <consortium name="The Broad Institute Genome Sequencing Center for Infectious Disease"/>
            <person name="Wu L."/>
            <person name="Ma J."/>
        </authorList>
    </citation>
    <scope>NUCLEOTIDE SEQUENCE [LARGE SCALE GENOMIC DNA]</scope>
    <source>
        <strain evidence="3">JCM 31319</strain>
    </source>
</reference>
<feature type="region of interest" description="Disordered" evidence="1">
    <location>
        <begin position="1"/>
        <end position="22"/>
    </location>
</feature>
<sequence length="120" mass="13304">MRQAAAIGSISRGSQRHKRTPPEKIEHVISTGYVSILAASIAAAIQVWLCKPVELEALPKIGTSWKLAPARGKEQWNYGCNKYGRSYSAMAIQAIQVADSTHFRTRVENSRQPGLWDIQV</sequence>
<dbReference type="EMBL" id="JBHTLD010000215">
    <property type="protein sequence ID" value="MFD1188114.1"/>
    <property type="molecule type" value="Genomic_DNA"/>
</dbReference>
<evidence type="ECO:0000313" key="3">
    <source>
        <dbReference type="Proteomes" id="UP001597094"/>
    </source>
</evidence>
<organism evidence="2 3">
    <name type="scientific">Pontibacter rugosus</name>
    <dbReference type="NCBI Taxonomy" id="1745966"/>
    <lineage>
        <taxon>Bacteria</taxon>
        <taxon>Pseudomonadati</taxon>
        <taxon>Bacteroidota</taxon>
        <taxon>Cytophagia</taxon>
        <taxon>Cytophagales</taxon>
        <taxon>Hymenobacteraceae</taxon>
        <taxon>Pontibacter</taxon>
    </lineage>
</organism>
<evidence type="ECO:0000313" key="2">
    <source>
        <dbReference type="EMBL" id="MFD1188114.1"/>
    </source>
</evidence>
<gene>
    <name evidence="2" type="ORF">ACFQ2O_18020</name>
</gene>
<comment type="caution">
    <text evidence="2">The sequence shown here is derived from an EMBL/GenBank/DDBJ whole genome shotgun (WGS) entry which is preliminary data.</text>
</comment>
<name>A0ABW3ST74_9BACT</name>
<keyword evidence="3" id="KW-1185">Reference proteome</keyword>
<proteinExistence type="predicted"/>
<evidence type="ECO:0000256" key="1">
    <source>
        <dbReference type="SAM" id="MobiDB-lite"/>
    </source>
</evidence>
<dbReference type="RefSeq" id="WP_377531105.1">
    <property type="nucleotide sequence ID" value="NZ_JBHTLD010000215.1"/>
</dbReference>